<keyword evidence="2" id="KW-0548">Nucleotidyltransferase</keyword>
<keyword evidence="9" id="KW-0695">RNA-directed DNA polymerase</keyword>
<accession>A0A914BHS6</accession>
<evidence type="ECO:0000256" key="3">
    <source>
        <dbReference type="ARBA" id="ARBA00022722"/>
    </source>
</evidence>
<dbReference type="FunFam" id="1.10.340.70:FF:000003">
    <property type="entry name" value="Protein CBG25708"/>
    <property type="match status" value="1"/>
</dbReference>
<dbReference type="CDD" id="cd01647">
    <property type="entry name" value="RT_LTR"/>
    <property type="match status" value="1"/>
</dbReference>
<dbReference type="Gene3D" id="2.40.70.10">
    <property type="entry name" value="Acid Proteases"/>
    <property type="match status" value="1"/>
</dbReference>
<evidence type="ECO:0000259" key="12">
    <source>
        <dbReference type="PROSITE" id="PS50878"/>
    </source>
</evidence>
<evidence type="ECO:0000256" key="5">
    <source>
        <dbReference type="ARBA" id="ARBA00022801"/>
    </source>
</evidence>
<dbReference type="GO" id="GO:0003723">
    <property type="term" value="F:RNA binding"/>
    <property type="evidence" value="ECO:0007669"/>
    <property type="project" value="UniProtKB-KW"/>
</dbReference>
<evidence type="ECO:0000259" key="13">
    <source>
        <dbReference type="PROSITE" id="PS50994"/>
    </source>
</evidence>
<dbReference type="EnsemblMetazoa" id="XM_038219054.1">
    <property type="protein sequence ID" value="XP_038074982.1"/>
    <property type="gene ID" value="LOC119742852"/>
</dbReference>
<feature type="domain" description="Integrase catalytic" evidence="13">
    <location>
        <begin position="1015"/>
        <end position="1173"/>
    </location>
</feature>
<dbReference type="Pfam" id="PF17919">
    <property type="entry name" value="RT_RNaseH_2"/>
    <property type="match status" value="1"/>
</dbReference>
<keyword evidence="10" id="KW-0511">Multifunctional enzyme</keyword>
<keyword evidence="1" id="KW-0808">Transferase</keyword>
<dbReference type="Gene3D" id="3.30.70.270">
    <property type="match status" value="2"/>
</dbReference>
<evidence type="ECO:0000313" key="14">
    <source>
        <dbReference type="EnsemblMetazoa" id="XP_038074982.1"/>
    </source>
</evidence>
<evidence type="ECO:0000256" key="2">
    <source>
        <dbReference type="ARBA" id="ARBA00022695"/>
    </source>
</evidence>
<evidence type="ECO:0000313" key="15">
    <source>
        <dbReference type="Proteomes" id="UP000887568"/>
    </source>
</evidence>
<dbReference type="FunFam" id="3.10.10.10:FF:000003">
    <property type="entry name" value="Retrovirus-related Pol polyprotein from transposon 297-like Protein"/>
    <property type="match status" value="1"/>
</dbReference>
<dbReference type="SUPFAM" id="SSF53098">
    <property type="entry name" value="Ribonuclease H-like"/>
    <property type="match status" value="1"/>
</dbReference>
<dbReference type="InterPro" id="IPR043502">
    <property type="entry name" value="DNA/RNA_pol_sf"/>
</dbReference>
<dbReference type="FunFam" id="3.30.70.270:FF:000026">
    <property type="entry name" value="Transposon Ty3-G Gag-Pol polyprotein"/>
    <property type="match status" value="1"/>
</dbReference>
<protein>
    <recommendedName>
        <fullName evidence="16">Endonuclease</fullName>
    </recommendedName>
</protein>
<dbReference type="InterPro" id="IPR000477">
    <property type="entry name" value="RT_dom"/>
</dbReference>
<dbReference type="Pfam" id="PF00078">
    <property type="entry name" value="RVT_1"/>
    <property type="match status" value="1"/>
</dbReference>
<evidence type="ECO:0000256" key="10">
    <source>
        <dbReference type="ARBA" id="ARBA00023268"/>
    </source>
</evidence>
<feature type="domain" description="Reverse transcriptase" evidence="12">
    <location>
        <begin position="461"/>
        <end position="638"/>
    </location>
</feature>
<dbReference type="RefSeq" id="XP_038074982.1">
    <property type="nucleotide sequence ID" value="XM_038219054.1"/>
</dbReference>
<dbReference type="InterPro" id="IPR043128">
    <property type="entry name" value="Rev_trsase/Diguanyl_cyclase"/>
</dbReference>
<keyword evidence="15" id="KW-1185">Reference proteome</keyword>
<dbReference type="InterPro" id="IPR050951">
    <property type="entry name" value="Retrovirus_Pol_polyprotein"/>
</dbReference>
<sequence>MSQSQGAPYSSALIGRLDPYDQVEEITNYLERLDLYFKANDISPAKQSAVLLSCIGANVYKTVKSLSEPVAVTEKTYTELCTLLKSHYGPKRLVIAERFRFYQRNQNAGETVAQYSVELQTLAGPCKFGSFLDDALRDRLVCGIRSLFIQKHLLTKDGLTFSKAIELAKTLETATKDQQDIKARGDSNTTTVQAVHQVQQRQKQRSNKPPMRRDQRSSYPRLSGPLCQNCGYASTHRTCPAKGQHCKSCNKIGHFSKVCRSRPKQMRAVLQTDPEQEDETCTFAENEFFVGAIRRQQLPIDDVWRQDLHVHGQTVSFLLDTGSEVNILPLDIFNALNVPDKTLQPSSTRLTGFFGGKATPIGQTRLICQVKGKTQSLLFLILPQGEPVIGKHACDSLGLVHRVYTLLSNESVFEGGGCLHGQAVSIKVDEATTPYCVMTPRRIPIPLMPKLKEELERMEQQNIIQRITDPTDWCSPIVIAPKKNGDIRLCVDLRRLNKAVVRERFTIPTVEEVLGKVAGAQIFSLLDAKHGFWQVPLTEESQKFTTFITPFGRYCFKRLPFGITSAPEIYQRIMCDLLTDIPGVVVYMDDVLITGRTKEEHDERLQRILEIVQNAGLQLNKDKCKIAQTKVDFLGMKLDKDGIHADPAKIAAIIQMPPPTTKTEVKRLMGMINWLARFIPHVSSVAAPINDLLKSDVSWVWGSPQQSAFRSIKTLLTSAPALAFYDPNKPTMVSADASEYGLGGCILQQQDDKQWKPVAYCSRSLTPSERRYAQIEKELLASVWSCERFYVYLRGLHVTIQTDHKPLVPLINNKDLCDAPLRCQRLLMRLMKYHCTAEYVPGKLLTVADTLSRAPLKSSVTESDNLPDEVEAHVHMVTSHWPVSQGKLDEIKRETALDEVLVQVASHIRSGWPKYSRDIESTTVKLYWENQDNLSFVQGILTHGDRIVIPANMRQEMLLRIHEGHQGISKSRARAAQAVWWPGIGSDIAQYIEKCSFCQTKQSAQRAEPLISTPLPERPWQRLACDLAEVNGRHYIVLVDYFSRWMEVHHLPTTTSLAVINFLKATFARFGIPEVIVTDNGPQFLTEFNQFASEYDIQHLTSSPNYPQANGMAEKAVHIAKSMLRQPDPLRALLTYRSTPIPGLNLSPARLLMGRELRTTLPTLPRNLRPKVINTHQLKAADKQRKAKSESYFNEKHGVRHLCELKPGDTVRIRNKTHLSPLGEVVRKAGPPRSYIVNVQGVEYRRNRRHLLLIPEPEPVLEVQTPPDPIHPQNPKPTTTVRPRRTGKPPRWHQDYVVY</sequence>
<name>A0A914BHS6_PATMI</name>
<dbReference type="Pfam" id="PF17921">
    <property type="entry name" value="Integrase_H2C2"/>
    <property type="match status" value="1"/>
</dbReference>
<keyword evidence="6" id="KW-0460">Magnesium</keyword>
<feature type="region of interest" description="Disordered" evidence="11">
    <location>
        <begin position="1262"/>
        <end position="1291"/>
    </location>
</feature>
<keyword evidence="4" id="KW-0255">Endonuclease</keyword>
<feature type="region of interest" description="Disordered" evidence="11">
    <location>
        <begin position="176"/>
        <end position="220"/>
    </location>
</feature>
<dbReference type="Gene3D" id="1.10.340.70">
    <property type="match status" value="1"/>
</dbReference>
<reference evidence="14" key="1">
    <citation type="submission" date="2022-11" db="UniProtKB">
        <authorList>
            <consortium name="EnsemblMetazoa"/>
        </authorList>
    </citation>
    <scope>IDENTIFICATION</scope>
</reference>
<organism evidence="14 15">
    <name type="scientific">Patiria miniata</name>
    <name type="common">Bat star</name>
    <name type="synonym">Asterina miniata</name>
    <dbReference type="NCBI Taxonomy" id="46514"/>
    <lineage>
        <taxon>Eukaryota</taxon>
        <taxon>Metazoa</taxon>
        <taxon>Echinodermata</taxon>
        <taxon>Eleutherozoa</taxon>
        <taxon>Asterozoa</taxon>
        <taxon>Asteroidea</taxon>
        <taxon>Valvatacea</taxon>
        <taxon>Valvatida</taxon>
        <taxon>Asterinidae</taxon>
        <taxon>Patiria</taxon>
    </lineage>
</organism>
<dbReference type="InterPro" id="IPR036397">
    <property type="entry name" value="RNaseH_sf"/>
</dbReference>
<dbReference type="OMA" id="ITWATER"/>
<evidence type="ECO:0000256" key="7">
    <source>
        <dbReference type="ARBA" id="ARBA00022884"/>
    </source>
</evidence>
<dbReference type="GO" id="GO:0003964">
    <property type="term" value="F:RNA-directed DNA polymerase activity"/>
    <property type="evidence" value="ECO:0007669"/>
    <property type="project" value="UniProtKB-KW"/>
</dbReference>
<dbReference type="Pfam" id="PF00665">
    <property type="entry name" value="rve"/>
    <property type="match status" value="1"/>
</dbReference>
<evidence type="ECO:0000256" key="6">
    <source>
        <dbReference type="ARBA" id="ARBA00022842"/>
    </source>
</evidence>
<dbReference type="InterPro" id="IPR041577">
    <property type="entry name" value="RT_RNaseH_2"/>
</dbReference>
<feature type="compositionally biased region" description="Basic residues" evidence="11">
    <location>
        <begin position="1282"/>
        <end position="1291"/>
    </location>
</feature>
<feature type="compositionally biased region" description="Low complexity" evidence="11">
    <location>
        <begin position="189"/>
        <end position="201"/>
    </location>
</feature>
<evidence type="ECO:0000256" key="11">
    <source>
        <dbReference type="SAM" id="MobiDB-lite"/>
    </source>
</evidence>
<dbReference type="GO" id="GO:0004190">
    <property type="term" value="F:aspartic-type endopeptidase activity"/>
    <property type="evidence" value="ECO:0007669"/>
    <property type="project" value="InterPro"/>
</dbReference>
<evidence type="ECO:0000256" key="4">
    <source>
        <dbReference type="ARBA" id="ARBA00022759"/>
    </source>
</evidence>
<evidence type="ECO:0000256" key="1">
    <source>
        <dbReference type="ARBA" id="ARBA00022679"/>
    </source>
</evidence>
<dbReference type="InterPro" id="IPR021109">
    <property type="entry name" value="Peptidase_aspartic_dom_sf"/>
</dbReference>
<dbReference type="PANTHER" id="PTHR37984">
    <property type="entry name" value="PROTEIN CBG26694"/>
    <property type="match status" value="1"/>
</dbReference>
<evidence type="ECO:0008006" key="16">
    <source>
        <dbReference type="Google" id="ProtNLM"/>
    </source>
</evidence>
<dbReference type="PROSITE" id="PS50994">
    <property type="entry name" value="INTEGRASE"/>
    <property type="match status" value="1"/>
</dbReference>
<dbReference type="InterPro" id="IPR012337">
    <property type="entry name" value="RNaseH-like_sf"/>
</dbReference>
<dbReference type="Proteomes" id="UP000887568">
    <property type="component" value="Unplaced"/>
</dbReference>
<evidence type="ECO:0000256" key="8">
    <source>
        <dbReference type="ARBA" id="ARBA00022908"/>
    </source>
</evidence>
<dbReference type="PANTHER" id="PTHR37984:SF5">
    <property type="entry name" value="PROTEIN NYNRIN-LIKE"/>
    <property type="match status" value="1"/>
</dbReference>
<dbReference type="InterPro" id="IPR001584">
    <property type="entry name" value="Integrase_cat-core"/>
</dbReference>
<keyword evidence="8" id="KW-0229">DNA integration</keyword>
<dbReference type="SUPFAM" id="SSF56672">
    <property type="entry name" value="DNA/RNA polymerases"/>
    <property type="match status" value="1"/>
</dbReference>
<dbReference type="InterPro" id="IPR001969">
    <property type="entry name" value="Aspartic_peptidase_AS"/>
</dbReference>
<dbReference type="FunFam" id="3.30.420.10:FF:000063">
    <property type="entry name" value="Retrovirus-related Pol polyprotein from transposon 297-like Protein"/>
    <property type="match status" value="1"/>
</dbReference>
<dbReference type="GO" id="GO:0006508">
    <property type="term" value="P:proteolysis"/>
    <property type="evidence" value="ECO:0007669"/>
    <property type="project" value="InterPro"/>
</dbReference>
<dbReference type="PROSITE" id="PS00141">
    <property type="entry name" value="ASP_PROTEASE"/>
    <property type="match status" value="1"/>
</dbReference>
<dbReference type="InterPro" id="IPR041588">
    <property type="entry name" value="Integrase_H2C2"/>
</dbReference>
<dbReference type="CDD" id="cd09274">
    <property type="entry name" value="RNase_HI_RT_Ty3"/>
    <property type="match status" value="1"/>
</dbReference>
<dbReference type="GO" id="GO:0004519">
    <property type="term" value="F:endonuclease activity"/>
    <property type="evidence" value="ECO:0007669"/>
    <property type="project" value="UniProtKB-KW"/>
</dbReference>
<dbReference type="PROSITE" id="PS50878">
    <property type="entry name" value="RT_POL"/>
    <property type="match status" value="1"/>
</dbReference>
<dbReference type="Gene3D" id="3.30.420.10">
    <property type="entry name" value="Ribonuclease H-like superfamily/Ribonuclease H"/>
    <property type="match status" value="1"/>
</dbReference>
<keyword evidence="7" id="KW-0694">RNA-binding</keyword>
<dbReference type="GO" id="GO:0015074">
    <property type="term" value="P:DNA integration"/>
    <property type="evidence" value="ECO:0007669"/>
    <property type="project" value="UniProtKB-KW"/>
</dbReference>
<keyword evidence="3" id="KW-0540">Nuclease</keyword>
<dbReference type="Gene3D" id="3.10.10.10">
    <property type="entry name" value="HIV Type 1 Reverse Transcriptase, subunit A, domain 1"/>
    <property type="match status" value="1"/>
</dbReference>
<keyword evidence="5" id="KW-0378">Hydrolase</keyword>
<dbReference type="GeneID" id="119742852"/>
<feature type="compositionally biased region" description="Basic and acidic residues" evidence="11">
    <location>
        <begin position="176"/>
        <end position="185"/>
    </location>
</feature>
<feature type="compositionally biased region" description="Pro residues" evidence="11">
    <location>
        <begin position="1266"/>
        <end position="1275"/>
    </location>
</feature>
<evidence type="ECO:0000256" key="9">
    <source>
        <dbReference type="ARBA" id="ARBA00022918"/>
    </source>
</evidence>
<dbReference type="OrthoDB" id="6147533at2759"/>
<dbReference type="SUPFAM" id="SSF50630">
    <property type="entry name" value="Acid proteases"/>
    <property type="match status" value="1"/>
</dbReference>
<proteinExistence type="predicted"/>